<evidence type="ECO:0000313" key="5">
    <source>
        <dbReference type="Proteomes" id="UP001516023"/>
    </source>
</evidence>
<dbReference type="AlphaFoldDB" id="A0ABD3PZ98"/>
<feature type="region of interest" description="Disordered" evidence="1">
    <location>
        <begin position="199"/>
        <end position="228"/>
    </location>
</feature>
<gene>
    <name evidence="4" type="ORF">HJC23_003069</name>
</gene>
<dbReference type="Proteomes" id="UP001516023">
    <property type="component" value="Unassembled WGS sequence"/>
</dbReference>
<feature type="compositionally biased region" description="Basic and acidic residues" evidence="1">
    <location>
        <begin position="249"/>
        <end position="259"/>
    </location>
</feature>
<evidence type="ECO:0000256" key="1">
    <source>
        <dbReference type="SAM" id="MobiDB-lite"/>
    </source>
</evidence>
<dbReference type="InterPro" id="IPR036034">
    <property type="entry name" value="PDZ_sf"/>
</dbReference>
<feature type="compositionally biased region" description="Polar residues" evidence="1">
    <location>
        <begin position="210"/>
        <end position="228"/>
    </location>
</feature>
<evidence type="ECO:0000256" key="2">
    <source>
        <dbReference type="SAM" id="Phobius"/>
    </source>
</evidence>
<proteinExistence type="predicted"/>
<dbReference type="Gene3D" id="2.30.42.10">
    <property type="match status" value="1"/>
</dbReference>
<organism evidence="4 5">
    <name type="scientific">Cyclotella cryptica</name>
    <dbReference type="NCBI Taxonomy" id="29204"/>
    <lineage>
        <taxon>Eukaryota</taxon>
        <taxon>Sar</taxon>
        <taxon>Stramenopiles</taxon>
        <taxon>Ochrophyta</taxon>
        <taxon>Bacillariophyta</taxon>
        <taxon>Coscinodiscophyceae</taxon>
        <taxon>Thalassiosirophycidae</taxon>
        <taxon>Stephanodiscales</taxon>
        <taxon>Stephanodiscaceae</taxon>
        <taxon>Cyclotella</taxon>
    </lineage>
</organism>
<keyword evidence="5" id="KW-1185">Reference proteome</keyword>
<feature type="domain" description="PDZ" evidence="3">
    <location>
        <begin position="345"/>
        <end position="415"/>
    </location>
</feature>
<reference evidence="4 5" key="1">
    <citation type="journal article" date="2020" name="G3 (Bethesda)">
        <title>Improved Reference Genome for Cyclotella cryptica CCMP332, a Model for Cell Wall Morphogenesis, Salinity Adaptation, and Lipid Production in Diatoms (Bacillariophyta).</title>
        <authorList>
            <person name="Roberts W.R."/>
            <person name="Downey K.M."/>
            <person name="Ruck E.C."/>
            <person name="Traller J.C."/>
            <person name="Alverson A.J."/>
        </authorList>
    </citation>
    <scope>NUCLEOTIDE SEQUENCE [LARGE SCALE GENOMIC DNA]</scope>
    <source>
        <strain evidence="4 5">CCMP332</strain>
    </source>
</reference>
<keyword evidence="2" id="KW-0812">Transmembrane</keyword>
<keyword evidence="2" id="KW-1133">Transmembrane helix</keyword>
<dbReference type="SUPFAM" id="SSF50156">
    <property type="entry name" value="PDZ domain-like"/>
    <property type="match status" value="1"/>
</dbReference>
<accession>A0ABD3PZ98</accession>
<dbReference type="PANTHER" id="PTHR38909:SF1">
    <property type="entry name" value="G PROTEIN GAMMA DOMAIN-CONTAINING PROTEIN"/>
    <property type="match status" value="1"/>
</dbReference>
<feature type="compositionally biased region" description="Basic and acidic residues" evidence="1">
    <location>
        <begin position="276"/>
        <end position="296"/>
    </location>
</feature>
<feature type="transmembrane region" description="Helical" evidence="2">
    <location>
        <begin position="6"/>
        <end position="36"/>
    </location>
</feature>
<comment type="caution">
    <text evidence="4">The sequence shown here is derived from an EMBL/GenBank/DDBJ whole genome shotgun (WGS) entry which is preliminary data.</text>
</comment>
<dbReference type="PANTHER" id="PTHR38909">
    <property type="entry name" value="G PROTEIN GAMMA DOMAIN-CONTAINING PROTEIN"/>
    <property type="match status" value="1"/>
</dbReference>
<evidence type="ECO:0000313" key="4">
    <source>
        <dbReference type="EMBL" id="KAL3793061.1"/>
    </source>
</evidence>
<dbReference type="EMBL" id="JABMIG020000095">
    <property type="protein sequence ID" value="KAL3793061.1"/>
    <property type="molecule type" value="Genomic_DNA"/>
</dbReference>
<keyword evidence="2" id="KW-0472">Membrane</keyword>
<feature type="region of interest" description="Disordered" evidence="1">
    <location>
        <begin position="249"/>
        <end position="307"/>
    </location>
</feature>
<dbReference type="PROSITE" id="PS50106">
    <property type="entry name" value="PDZ"/>
    <property type="match status" value="1"/>
</dbReference>
<dbReference type="InterPro" id="IPR001478">
    <property type="entry name" value="PDZ"/>
</dbReference>
<sequence>MDTTTIYIIGGSVGGFVLILLCVCCCLGLCGFSVAYRKKANERARAAAAAARRKRAKKAASAATTQQQQSLQMVPYVHAAPHQSAYAIPPPIVYPQVYPPSHTVIYPPQHPAYYPQPNHNMPYPQDTSGQGQPSVMYPMAMGVSPSIAPPILPGSVAHAGDVSKRRNNSSEASLTAELANSINRLTKYLEREVDESVREADDSEECYSRRGSTPNNVYLNNNQSSSHSILTKPSMMGYANGDALIKPCDDIGDSDHTQDIDGGISNLEISQSPPHAYHDPKTETTDNKATEEDSSPKAEQSSAPAKVKQYSDQRSVVTTATLKSFSVVIGQLGEHDIIDVTTSPGVLGIVLDASDEGWPIIRKVKMDSVLLDQVSVGDRVMSVDGKDARNMTIGEVSGLLNKFSGESRIVTVLRKESTGVDS</sequence>
<protein>
    <recommendedName>
        <fullName evidence="3">PDZ domain-containing protein</fullName>
    </recommendedName>
</protein>
<evidence type="ECO:0000259" key="3">
    <source>
        <dbReference type="PROSITE" id="PS50106"/>
    </source>
</evidence>
<name>A0ABD3PZ98_9STRA</name>